<name>A0ABW3D502_9BACL</name>
<proteinExistence type="predicted"/>
<dbReference type="InterPro" id="IPR011009">
    <property type="entry name" value="Kinase-like_dom_sf"/>
</dbReference>
<gene>
    <name evidence="1" type="ORF">ACFQ03_04110</name>
</gene>
<dbReference type="EMBL" id="JBHTIU010000012">
    <property type="protein sequence ID" value="MFD0868321.1"/>
    <property type="molecule type" value="Genomic_DNA"/>
</dbReference>
<keyword evidence="2" id="KW-1185">Reference proteome</keyword>
<dbReference type="RefSeq" id="WP_379286257.1">
    <property type="nucleotide sequence ID" value="NZ_JBHTIU010000012.1"/>
</dbReference>
<evidence type="ECO:0000313" key="1">
    <source>
        <dbReference type="EMBL" id="MFD0868321.1"/>
    </source>
</evidence>
<comment type="caution">
    <text evidence="1">The sequence shown here is derived from an EMBL/GenBank/DDBJ whole genome shotgun (WGS) entry which is preliminary data.</text>
</comment>
<dbReference type="SUPFAM" id="SSF56112">
    <property type="entry name" value="Protein kinase-like (PK-like)"/>
    <property type="match status" value="1"/>
</dbReference>
<evidence type="ECO:0000313" key="2">
    <source>
        <dbReference type="Proteomes" id="UP001597120"/>
    </source>
</evidence>
<organism evidence="1 2">
    <name type="scientific">Paenibacillus residui</name>
    <dbReference type="NCBI Taxonomy" id="629724"/>
    <lineage>
        <taxon>Bacteria</taxon>
        <taxon>Bacillati</taxon>
        <taxon>Bacillota</taxon>
        <taxon>Bacilli</taxon>
        <taxon>Bacillales</taxon>
        <taxon>Paenibacillaceae</taxon>
        <taxon>Paenibacillus</taxon>
    </lineage>
</organism>
<sequence>MSEDILNFLNERYPVVLQKIEAVSDGMYRCYGNQGIYYARIGQYRTYEEQLEEVQWTNFLYEQGVGVSPAIASVNGHEVETMLPGMHMYWDQRKLSEEQVRLMNLYRIRIEQDHPVIGW</sequence>
<reference evidence="2" key="1">
    <citation type="journal article" date="2019" name="Int. J. Syst. Evol. Microbiol.">
        <title>The Global Catalogue of Microorganisms (GCM) 10K type strain sequencing project: providing services to taxonomists for standard genome sequencing and annotation.</title>
        <authorList>
            <consortium name="The Broad Institute Genomics Platform"/>
            <consortium name="The Broad Institute Genome Sequencing Center for Infectious Disease"/>
            <person name="Wu L."/>
            <person name="Ma J."/>
        </authorList>
    </citation>
    <scope>NUCLEOTIDE SEQUENCE [LARGE SCALE GENOMIC DNA]</scope>
    <source>
        <strain evidence="2">CCUG 57263</strain>
    </source>
</reference>
<protein>
    <submittedName>
        <fullName evidence="1">Uncharacterized protein</fullName>
    </submittedName>
</protein>
<accession>A0ABW3D502</accession>
<dbReference type="Proteomes" id="UP001597120">
    <property type="component" value="Unassembled WGS sequence"/>
</dbReference>